<dbReference type="EMBL" id="SFCI01000962">
    <property type="protein sequence ID" value="TFY77254.1"/>
    <property type="molecule type" value="Genomic_DNA"/>
</dbReference>
<sequence>MPILDSTVKFAVGDPKAEKVCAWPHCPAGSSKMRKTKMRVCSRCHFVRYCSKACQSADWPDHKVWCRPKAWYDIGAWISSYEWLFKWAAEQVFNELNGVSPTTHCLVVAVRRTDNLPKRMSVPFLLLGARVEPIEEYDESAREANLVRLGGTSAPRNTRPLYGDEERAESAEIRRLGGLGLVLMVFRCEGMPRGGSIFIFRRWALHGVGGGYLAGWQSVVKDVVYGHPRIRETLEAVSGDAIGE</sequence>
<dbReference type="PROSITE" id="PS50865">
    <property type="entry name" value="ZF_MYND_2"/>
    <property type="match status" value="1"/>
</dbReference>
<keyword evidence="1" id="KW-0479">Metal-binding</keyword>
<keyword evidence="7" id="KW-1185">Reference proteome</keyword>
<dbReference type="GO" id="GO:0008270">
    <property type="term" value="F:zinc ion binding"/>
    <property type="evidence" value="ECO:0007669"/>
    <property type="project" value="UniProtKB-KW"/>
</dbReference>
<dbReference type="AlphaFoldDB" id="A0A4Y9ZSL2"/>
<dbReference type="OrthoDB" id="549788at2759"/>
<dbReference type="Gene3D" id="6.10.140.2220">
    <property type="match status" value="1"/>
</dbReference>
<evidence type="ECO:0000259" key="5">
    <source>
        <dbReference type="PROSITE" id="PS50865"/>
    </source>
</evidence>
<dbReference type="Proteomes" id="UP000298061">
    <property type="component" value="Unassembled WGS sequence"/>
</dbReference>
<keyword evidence="3" id="KW-0862">Zinc</keyword>
<dbReference type="STRING" id="135208.A0A4Y9ZSL2"/>
<gene>
    <name evidence="6" type="ORF">EWM64_g6759</name>
</gene>
<dbReference type="SUPFAM" id="SSF144232">
    <property type="entry name" value="HIT/MYND zinc finger-like"/>
    <property type="match status" value="1"/>
</dbReference>
<protein>
    <recommendedName>
        <fullName evidence="5">MYND-type domain-containing protein</fullName>
    </recommendedName>
</protein>
<evidence type="ECO:0000256" key="4">
    <source>
        <dbReference type="PROSITE-ProRule" id="PRU00134"/>
    </source>
</evidence>
<reference evidence="6 7" key="1">
    <citation type="submission" date="2019-02" db="EMBL/GenBank/DDBJ databases">
        <title>Genome sequencing of the rare red list fungi Hericium alpestre (H. flagellum).</title>
        <authorList>
            <person name="Buettner E."/>
            <person name="Kellner H."/>
        </authorList>
    </citation>
    <scope>NUCLEOTIDE SEQUENCE [LARGE SCALE GENOMIC DNA]</scope>
    <source>
        <strain evidence="6 7">DSM 108284</strain>
    </source>
</reference>
<comment type="caution">
    <text evidence="6">The sequence shown here is derived from an EMBL/GenBank/DDBJ whole genome shotgun (WGS) entry which is preliminary data.</text>
</comment>
<proteinExistence type="predicted"/>
<evidence type="ECO:0000313" key="7">
    <source>
        <dbReference type="Proteomes" id="UP000298061"/>
    </source>
</evidence>
<evidence type="ECO:0000256" key="3">
    <source>
        <dbReference type="ARBA" id="ARBA00022833"/>
    </source>
</evidence>
<evidence type="ECO:0000256" key="2">
    <source>
        <dbReference type="ARBA" id="ARBA00022771"/>
    </source>
</evidence>
<dbReference type="Pfam" id="PF01753">
    <property type="entry name" value="zf-MYND"/>
    <property type="match status" value="1"/>
</dbReference>
<name>A0A4Y9ZSL2_9AGAM</name>
<evidence type="ECO:0000313" key="6">
    <source>
        <dbReference type="EMBL" id="TFY77254.1"/>
    </source>
</evidence>
<evidence type="ECO:0000256" key="1">
    <source>
        <dbReference type="ARBA" id="ARBA00022723"/>
    </source>
</evidence>
<accession>A0A4Y9ZSL2</accession>
<dbReference type="InterPro" id="IPR002893">
    <property type="entry name" value="Znf_MYND"/>
</dbReference>
<organism evidence="6 7">
    <name type="scientific">Hericium alpestre</name>
    <dbReference type="NCBI Taxonomy" id="135208"/>
    <lineage>
        <taxon>Eukaryota</taxon>
        <taxon>Fungi</taxon>
        <taxon>Dikarya</taxon>
        <taxon>Basidiomycota</taxon>
        <taxon>Agaricomycotina</taxon>
        <taxon>Agaricomycetes</taxon>
        <taxon>Russulales</taxon>
        <taxon>Hericiaceae</taxon>
        <taxon>Hericium</taxon>
    </lineage>
</organism>
<keyword evidence="2 4" id="KW-0863">Zinc-finger</keyword>
<feature type="domain" description="MYND-type" evidence="5">
    <location>
        <begin position="26"/>
        <end position="66"/>
    </location>
</feature>